<evidence type="ECO:0000313" key="2">
    <source>
        <dbReference type="EMBL" id="RLE08818.1"/>
    </source>
</evidence>
<keyword evidence="1" id="KW-0472">Membrane</keyword>
<evidence type="ECO:0000256" key="1">
    <source>
        <dbReference type="SAM" id="Phobius"/>
    </source>
</evidence>
<dbReference type="EMBL" id="QMPZ01000078">
    <property type="protein sequence ID" value="RLE08818.1"/>
    <property type="molecule type" value="Genomic_DNA"/>
</dbReference>
<dbReference type="Proteomes" id="UP000279422">
    <property type="component" value="Unassembled WGS sequence"/>
</dbReference>
<accession>A0A497E3R3</accession>
<organism evidence="2 3">
    <name type="scientific">Aerophobetes bacterium</name>
    <dbReference type="NCBI Taxonomy" id="2030807"/>
    <lineage>
        <taxon>Bacteria</taxon>
        <taxon>Candidatus Aerophobota</taxon>
    </lineage>
</organism>
<proteinExistence type="predicted"/>
<evidence type="ECO:0000313" key="3">
    <source>
        <dbReference type="Proteomes" id="UP000279422"/>
    </source>
</evidence>
<name>A0A497E3R3_UNCAE</name>
<keyword evidence="1" id="KW-0812">Transmembrane</keyword>
<comment type="caution">
    <text evidence="2">The sequence shown here is derived from an EMBL/GenBank/DDBJ whole genome shotgun (WGS) entry which is preliminary data.</text>
</comment>
<reference evidence="2 3" key="1">
    <citation type="submission" date="2018-06" db="EMBL/GenBank/DDBJ databases">
        <title>Extensive metabolic versatility and redundancy in microbially diverse, dynamic hydrothermal sediments.</title>
        <authorList>
            <person name="Dombrowski N."/>
            <person name="Teske A."/>
            <person name="Baker B.J."/>
        </authorList>
    </citation>
    <scope>NUCLEOTIDE SEQUENCE [LARGE SCALE GENOMIC DNA]</scope>
    <source>
        <strain evidence="2">B47_G16</strain>
    </source>
</reference>
<gene>
    <name evidence="2" type="ORF">DRJ00_05680</name>
</gene>
<feature type="transmembrane region" description="Helical" evidence="1">
    <location>
        <begin position="6"/>
        <end position="27"/>
    </location>
</feature>
<sequence>MRRVYFPFLMIGVVILVIFSSNLFLWANDTIQKAEIFSSGVYVDKEHKEGSEFGEQVESKFAWKQDFPGIKSWCYANSWIGDVWGSLRVFHFKGFRFRNIKPGTRFKANVKFKVALYGLINTTSFAFGDTHYKAKITAGILEGSEGSYDLPLA</sequence>
<protein>
    <submittedName>
        <fullName evidence="2">Uncharacterized protein</fullName>
    </submittedName>
</protein>
<dbReference type="AlphaFoldDB" id="A0A497E3R3"/>
<keyword evidence="1" id="KW-1133">Transmembrane helix</keyword>
<feature type="non-terminal residue" evidence="2">
    <location>
        <position position="153"/>
    </location>
</feature>